<proteinExistence type="predicted"/>
<evidence type="ECO:0000256" key="2">
    <source>
        <dbReference type="ARBA" id="ARBA00022806"/>
    </source>
</evidence>
<dbReference type="GO" id="GO:1990904">
    <property type="term" value="C:ribonucleoprotein complex"/>
    <property type="evidence" value="ECO:0007669"/>
    <property type="project" value="TreeGrafter"/>
</dbReference>
<evidence type="ECO:0000259" key="5">
    <source>
        <dbReference type="PROSITE" id="PS51192"/>
    </source>
</evidence>
<keyword evidence="1" id="KW-0378">Hydrolase</keyword>
<dbReference type="Pfam" id="PF00270">
    <property type="entry name" value="DEAD"/>
    <property type="match status" value="1"/>
</dbReference>
<keyword evidence="2" id="KW-0347">Helicase</keyword>
<evidence type="ECO:0000313" key="7">
    <source>
        <dbReference type="WBParaSite" id="Hba_06990"/>
    </source>
</evidence>
<evidence type="ECO:0000256" key="3">
    <source>
        <dbReference type="SAM" id="MobiDB-lite"/>
    </source>
</evidence>
<dbReference type="PANTHER" id="PTHR18934">
    <property type="entry name" value="ATP-DEPENDENT RNA HELICASE"/>
    <property type="match status" value="1"/>
</dbReference>
<keyword evidence="6" id="KW-1185">Reference proteome</keyword>
<dbReference type="GO" id="GO:0005730">
    <property type="term" value="C:nucleolus"/>
    <property type="evidence" value="ECO:0007669"/>
    <property type="project" value="TreeGrafter"/>
</dbReference>
<organism evidence="6 7">
    <name type="scientific">Heterorhabditis bacteriophora</name>
    <name type="common">Entomopathogenic nematode worm</name>
    <dbReference type="NCBI Taxonomy" id="37862"/>
    <lineage>
        <taxon>Eukaryota</taxon>
        <taxon>Metazoa</taxon>
        <taxon>Ecdysozoa</taxon>
        <taxon>Nematoda</taxon>
        <taxon>Chromadorea</taxon>
        <taxon>Rhabditida</taxon>
        <taxon>Rhabditina</taxon>
        <taxon>Rhabditomorpha</taxon>
        <taxon>Strongyloidea</taxon>
        <taxon>Heterorhabditidae</taxon>
        <taxon>Heterorhabditis</taxon>
    </lineage>
</organism>
<dbReference type="GO" id="GO:0003724">
    <property type="term" value="F:RNA helicase activity"/>
    <property type="evidence" value="ECO:0007669"/>
    <property type="project" value="TreeGrafter"/>
</dbReference>
<dbReference type="InterPro" id="IPR002464">
    <property type="entry name" value="DNA/RNA_helicase_DEAH_CS"/>
</dbReference>
<dbReference type="GO" id="GO:0045944">
    <property type="term" value="P:positive regulation of transcription by RNA polymerase II"/>
    <property type="evidence" value="ECO:0007669"/>
    <property type="project" value="TreeGrafter"/>
</dbReference>
<feature type="transmembrane region" description="Helical" evidence="4">
    <location>
        <begin position="706"/>
        <end position="727"/>
    </location>
</feature>
<keyword evidence="4" id="KW-0812">Transmembrane</keyword>
<dbReference type="Gene3D" id="1.20.120.1080">
    <property type="match status" value="1"/>
</dbReference>
<dbReference type="WBParaSite" id="Hba_06990">
    <property type="protein sequence ID" value="Hba_06990"/>
    <property type="gene ID" value="Hba_06990"/>
</dbReference>
<name>A0A1I7WPC0_HETBA</name>
<dbReference type="Gene3D" id="3.30.160.20">
    <property type="match status" value="1"/>
</dbReference>
<dbReference type="InterPro" id="IPR027417">
    <property type="entry name" value="P-loop_NTPase"/>
</dbReference>
<keyword evidence="2" id="KW-0547">Nucleotide-binding</keyword>
<dbReference type="SUPFAM" id="SSF52540">
    <property type="entry name" value="P-loop containing nucleoside triphosphate hydrolases"/>
    <property type="match status" value="1"/>
</dbReference>
<evidence type="ECO:0000256" key="4">
    <source>
        <dbReference type="SAM" id="Phobius"/>
    </source>
</evidence>
<evidence type="ECO:0000313" key="6">
    <source>
        <dbReference type="Proteomes" id="UP000095283"/>
    </source>
</evidence>
<dbReference type="InterPro" id="IPR014001">
    <property type="entry name" value="Helicase_ATP-bd"/>
</dbReference>
<dbReference type="Gene3D" id="3.40.50.300">
    <property type="entry name" value="P-loop containing nucleotide triphosphate hydrolases"/>
    <property type="match status" value="2"/>
</dbReference>
<dbReference type="PROSITE" id="PS00690">
    <property type="entry name" value="DEAH_ATP_HELICASE"/>
    <property type="match status" value="1"/>
</dbReference>
<keyword evidence="4" id="KW-1133">Transmembrane helix</keyword>
<dbReference type="Proteomes" id="UP000095283">
    <property type="component" value="Unplaced"/>
</dbReference>
<dbReference type="GO" id="GO:0005524">
    <property type="term" value="F:ATP binding"/>
    <property type="evidence" value="ECO:0007669"/>
    <property type="project" value="InterPro"/>
</dbReference>
<dbReference type="SUPFAM" id="SSF54768">
    <property type="entry name" value="dsRNA-binding domain-like"/>
    <property type="match status" value="1"/>
</dbReference>
<accession>A0A1I7WPC0</accession>
<keyword evidence="2" id="KW-0067">ATP-binding</keyword>
<feature type="transmembrane region" description="Helical" evidence="4">
    <location>
        <begin position="563"/>
        <end position="585"/>
    </location>
</feature>
<evidence type="ECO:0000256" key="1">
    <source>
        <dbReference type="ARBA" id="ARBA00022801"/>
    </source>
</evidence>
<dbReference type="AlphaFoldDB" id="A0A1I7WPC0"/>
<dbReference type="GO" id="GO:0003723">
    <property type="term" value="F:RNA binding"/>
    <property type="evidence" value="ECO:0007669"/>
    <property type="project" value="TreeGrafter"/>
</dbReference>
<dbReference type="SMART" id="SM00487">
    <property type="entry name" value="DEXDc"/>
    <property type="match status" value="1"/>
</dbReference>
<dbReference type="GO" id="GO:0043138">
    <property type="term" value="F:3'-5' DNA helicase activity"/>
    <property type="evidence" value="ECO:0007669"/>
    <property type="project" value="TreeGrafter"/>
</dbReference>
<dbReference type="InterPro" id="IPR011545">
    <property type="entry name" value="DEAD/DEAH_box_helicase_dom"/>
</dbReference>
<feature type="transmembrane region" description="Helical" evidence="4">
    <location>
        <begin position="902"/>
        <end position="929"/>
    </location>
</feature>
<feature type="transmembrane region" description="Helical" evidence="4">
    <location>
        <begin position="682"/>
        <end position="700"/>
    </location>
</feature>
<dbReference type="PANTHER" id="PTHR18934:SF119">
    <property type="entry name" value="ATP-DEPENDENT RNA HELICASE A"/>
    <property type="match status" value="1"/>
</dbReference>
<dbReference type="SMART" id="SM00847">
    <property type="entry name" value="HA2"/>
    <property type="match status" value="1"/>
</dbReference>
<keyword evidence="4" id="KW-0472">Membrane</keyword>
<reference evidence="7" key="1">
    <citation type="submission" date="2016-11" db="UniProtKB">
        <authorList>
            <consortium name="WormBaseParasite"/>
        </authorList>
    </citation>
    <scope>IDENTIFICATION</scope>
</reference>
<dbReference type="InterPro" id="IPR007502">
    <property type="entry name" value="Helicase-assoc_dom"/>
</dbReference>
<protein>
    <submittedName>
        <fullName evidence="7">Helicase ATP-binding domain-containing protein</fullName>
    </submittedName>
</protein>
<dbReference type="GO" id="GO:0016887">
    <property type="term" value="F:ATP hydrolysis activity"/>
    <property type="evidence" value="ECO:0007669"/>
    <property type="project" value="TreeGrafter"/>
</dbReference>
<feature type="region of interest" description="Disordered" evidence="3">
    <location>
        <begin position="1121"/>
        <end position="1141"/>
    </location>
</feature>
<feature type="domain" description="Helicase ATP-binding" evidence="5">
    <location>
        <begin position="370"/>
        <end position="549"/>
    </location>
</feature>
<dbReference type="PROSITE" id="PS51192">
    <property type="entry name" value="HELICASE_ATP_BIND_1"/>
    <property type="match status" value="1"/>
</dbReference>
<sequence length="1158" mass="131915">MDFCYYLVRQRLLDAAEIPALNESSLEATNASSSSDARGFVLDSSKTSFSKFESNQSNENVRIAQSSNFFALPTSYDQYVKQKAEEIAQVFYLETKYSSLRKYLNSLRLIKCIEIYADYIYLCFHLNYWNNLIKIALNEFLQKLRQPPIVYSTNFKEANNCRYYINVYILKQSIRIVFRTFVSEASIYVPQLRKQISGRGQGSAKRVAESGCAMAIVRQLFHLGIMAEFKGERRKTTVANLPEIPLTLPAPLIERVNTFIKASGVKPIAVNSDLVSSESPQSLICNYKLDQFPECEHFYVFPAGNISWAPPMQNWNPWHASNIDEPPLAFMSLKEISAKIAEKEAYKATNIDMRDKRMALPVTQYKQQILDTVQENRVTLIKGETGCGKSTQVAQYLLDYFVSVGRGAEFNAFISQPRRISAISLAERVSAERGEELGETIGYGVRFDSVSPRPYGAMMFCTVGVLLRKMESGLRGVSHIIIDEIHERDVNIYCTIIMRINKLQTDFVLVVLREMVREYSDLRVILMSATIDTKLFTEFFGGCPVIEMQGRTHPVERKFTQHYTVFLSVVLQTTFITYFIADYFLEDVISMLKYMPPPPEKRMREDDEEIDDKVAGKNLNLLVSDVTDNVRQAMSYISEREIPLGVIEVPTFYTLINIEVLVILLFPESLSILCKYELRSKCLIFLLFFIYIAYDVFHLLNPFYLYFNIVLIFLPGWSEIMLVMNFLNYHNEFSKQSKYVILPLHSQLTGAEQRKVFEHYGSNIRKFFFLNNYLNEYCFCFSCLRKLFLAYDVMKNIVFDLRLDEHRTAEILRTPLHEIALTIKLLRLGSVGDFLAKAIEPPPYDMVVESEAVLQSLLFSTFTGKLHVVIDLDMSALDNKLELTNLGRILARLPIEPLMGKTIILGIALGIGSLMCDIAAASSFSIPFIPRERAHARLTSGQRSFAATRWSDHVALIAVNQAYKEAEERYTPVNPNGPDQKLDLLTSLLVSALYPNICYYRGKRKVYTLEQASALIAKSSVLTPFQGDNEELPSPLLVFTEKLLIFGCRKVECVGSDLVRLDEMYVMSQPINIRRGWGGHRRDRGFANSFGMGSDKLFLASRGDISYENMRMEEYGNDEVNRCSGGSSTTGGGKWNKGSPRRGNNFIPYSTGSIICLN</sequence>
<dbReference type="GO" id="GO:0050684">
    <property type="term" value="P:regulation of mRNA processing"/>
    <property type="evidence" value="ECO:0007669"/>
    <property type="project" value="TreeGrafter"/>
</dbReference>